<keyword evidence="4 5" id="KW-0472">Membrane</keyword>
<evidence type="ECO:0000256" key="4">
    <source>
        <dbReference type="ARBA" id="ARBA00023136"/>
    </source>
</evidence>
<evidence type="ECO:0000256" key="1">
    <source>
        <dbReference type="ARBA" id="ARBA00004141"/>
    </source>
</evidence>
<name>A0ABN1J9T2_9FLAO</name>
<evidence type="ECO:0000313" key="7">
    <source>
        <dbReference type="EMBL" id="GAA0733321.1"/>
    </source>
</evidence>
<dbReference type="Proteomes" id="UP001501758">
    <property type="component" value="Unassembled WGS sequence"/>
</dbReference>
<gene>
    <name evidence="7" type="ORF">GCM10009430_47400</name>
</gene>
<keyword evidence="2 5" id="KW-0812">Transmembrane</keyword>
<dbReference type="InterPro" id="IPR009908">
    <property type="entry name" value="Methylamine_util_MauE"/>
</dbReference>
<feature type="transmembrane region" description="Helical" evidence="5">
    <location>
        <begin position="81"/>
        <end position="97"/>
    </location>
</feature>
<comment type="caution">
    <text evidence="7">The sequence shown here is derived from an EMBL/GenBank/DDBJ whole genome shotgun (WGS) entry which is preliminary data.</text>
</comment>
<feature type="transmembrane region" description="Helical" evidence="5">
    <location>
        <begin position="103"/>
        <end position="119"/>
    </location>
</feature>
<feature type="domain" description="Methylamine utilisation protein MauE" evidence="6">
    <location>
        <begin position="7"/>
        <end position="96"/>
    </location>
</feature>
<dbReference type="EMBL" id="BAAAGE010000007">
    <property type="protein sequence ID" value="GAA0733321.1"/>
    <property type="molecule type" value="Genomic_DNA"/>
</dbReference>
<proteinExistence type="predicted"/>
<protein>
    <recommendedName>
        <fullName evidence="6">Methylamine utilisation protein MauE domain-containing protein</fullName>
    </recommendedName>
</protein>
<evidence type="ECO:0000256" key="5">
    <source>
        <dbReference type="SAM" id="Phobius"/>
    </source>
</evidence>
<keyword evidence="8" id="KW-1185">Reference proteome</keyword>
<evidence type="ECO:0000256" key="2">
    <source>
        <dbReference type="ARBA" id="ARBA00022692"/>
    </source>
</evidence>
<reference evidence="7 8" key="1">
    <citation type="journal article" date="2019" name="Int. J. Syst. Evol. Microbiol.">
        <title>The Global Catalogue of Microorganisms (GCM) 10K type strain sequencing project: providing services to taxonomists for standard genome sequencing and annotation.</title>
        <authorList>
            <consortium name="The Broad Institute Genomics Platform"/>
            <consortium name="The Broad Institute Genome Sequencing Center for Infectious Disease"/>
            <person name="Wu L."/>
            <person name="Ma J."/>
        </authorList>
    </citation>
    <scope>NUCLEOTIDE SEQUENCE [LARGE SCALE GENOMIC DNA]</scope>
    <source>
        <strain evidence="7 8">JCM 15974</strain>
    </source>
</reference>
<evidence type="ECO:0000313" key="8">
    <source>
        <dbReference type="Proteomes" id="UP001501758"/>
    </source>
</evidence>
<organism evidence="7 8">
    <name type="scientific">Aquimarina litoralis</name>
    <dbReference type="NCBI Taxonomy" id="584605"/>
    <lineage>
        <taxon>Bacteria</taxon>
        <taxon>Pseudomonadati</taxon>
        <taxon>Bacteroidota</taxon>
        <taxon>Flavobacteriia</taxon>
        <taxon>Flavobacteriales</taxon>
        <taxon>Flavobacteriaceae</taxon>
        <taxon>Aquimarina</taxon>
    </lineage>
</organism>
<comment type="subcellular location">
    <subcellularLocation>
        <location evidence="1">Membrane</location>
        <topology evidence="1">Multi-pass membrane protein</topology>
    </subcellularLocation>
</comment>
<sequence length="139" mass="16566">MYMKFKVYLYTISRVLFGLYLVVHSVYNVFIYSEFLKEINAYFEYTEWFTHPLIESLAPLVPFEEFILGMFLVLGIFTKEVLICALLLFSFISLFLLDANFPFLAIMHAMFFVISLILLQHKNYNIKSMDYNRDLYNSI</sequence>
<dbReference type="Pfam" id="PF07291">
    <property type="entry name" value="MauE"/>
    <property type="match status" value="1"/>
</dbReference>
<evidence type="ECO:0000259" key="6">
    <source>
        <dbReference type="Pfam" id="PF07291"/>
    </source>
</evidence>
<feature type="transmembrane region" description="Helical" evidence="5">
    <location>
        <begin position="7"/>
        <end position="33"/>
    </location>
</feature>
<evidence type="ECO:0000256" key="3">
    <source>
        <dbReference type="ARBA" id="ARBA00022989"/>
    </source>
</evidence>
<keyword evidence="3 5" id="KW-1133">Transmembrane helix</keyword>
<accession>A0ABN1J9T2</accession>